<dbReference type="EMBL" id="DQ666149">
    <property type="protein sequence ID" value="ABR46177.1"/>
    <property type="molecule type" value="Genomic_DNA"/>
</dbReference>
<feature type="non-terminal residue" evidence="1">
    <location>
        <position position="81"/>
    </location>
</feature>
<proteinExistence type="predicted"/>
<reference evidence="1" key="1">
    <citation type="journal article" date="2008" name="Fungal Genet. Biol.">
        <title>The evolution of transposon repeat-induced point mutation in the genome of Colletotrichum cereale: reconciling sex, recombination and homoplasy in an ''asexual" pathogen.</title>
        <authorList>
            <person name="Crouch J.A."/>
            <person name="Glasheen B.M."/>
            <person name="Giunta M.A."/>
            <person name="Clarke B.B."/>
            <person name="Hillman B.I."/>
        </authorList>
    </citation>
    <scope>NUCLEOTIDE SEQUENCE</scope>
    <source>
        <strain evidence="1">NJ-6340</strain>
    </source>
</reference>
<protein>
    <submittedName>
        <fullName evidence="1">Uncharacterized protein</fullName>
    </submittedName>
</protein>
<name>A6XDD5_9PEZI</name>
<feature type="non-terminal residue" evidence="1">
    <location>
        <position position="1"/>
    </location>
</feature>
<evidence type="ECO:0000313" key="1">
    <source>
        <dbReference type="EMBL" id="ABR46177.1"/>
    </source>
</evidence>
<sequence>LPKKHLVVTAAECPELRSILPAATLPRLRTIRHGDSGMLRRLQSCCFRKATPEAYTLLASTLMAPCWQVLVGTASVVSGIP</sequence>
<accession>A6XDD5</accession>
<dbReference type="AlphaFoldDB" id="A6XDD5"/>
<organism evidence="1">
    <name type="scientific">Colletotrichum cereale</name>
    <dbReference type="NCBI Taxonomy" id="343994"/>
    <lineage>
        <taxon>Eukaryota</taxon>
        <taxon>Fungi</taxon>
        <taxon>Dikarya</taxon>
        <taxon>Ascomycota</taxon>
        <taxon>Pezizomycotina</taxon>
        <taxon>Sordariomycetes</taxon>
        <taxon>Hypocreomycetidae</taxon>
        <taxon>Glomerellales</taxon>
        <taxon>Glomerellaceae</taxon>
        <taxon>Colletotrichum</taxon>
        <taxon>Colletotrichum graminicola species complex</taxon>
    </lineage>
</organism>